<accession>A0A5B7I2A1</accession>
<feature type="compositionally biased region" description="Basic and acidic residues" evidence="1">
    <location>
        <begin position="1"/>
        <end position="22"/>
    </location>
</feature>
<feature type="region of interest" description="Disordered" evidence="1">
    <location>
        <begin position="1"/>
        <end position="30"/>
    </location>
</feature>
<dbReference type="Proteomes" id="UP000324222">
    <property type="component" value="Unassembled WGS sequence"/>
</dbReference>
<comment type="caution">
    <text evidence="2">The sequence shown here is derived from an EMBL/GenBank/DDBJ whole genome shotgun (WGS) entry which is preliminary data.</text>
</comment>
<dbReference type="EMBL" id="VSRR010039888">
    <property type="protein sequence ID" value="MPC74864.1"/>
    <property type="molecule type" value="Genomic_DNA"/>
</dbReference>
<keyword evidence="3" id="KW-1185">Reference proteome</keyword>
<protein>
    <submittedName>
        <fullName evidence="2">Uncharacterized protein</fullName>
    </submittedName>
</protein>
<gene>
    <name evidence="2" type="ORF">E2C01_069242</name>
</gene>
<evidence type="ECO:0000313" key="2">
    <source>
        <dbReference type="EMBL" id="MPC74864.1"/>
    </source>
</evidence>
<evidence type="ECO:0000256" key="1">
    <source>
        <dbReference type="SAM" id="MobiDB-lite"/>
    </source>
</evidence>
<evidence type="ECO:0000313" key="3">
    <source>
        <dbReference type="Proteomes" id="UP000324222"/>
    </source>
</evidence>
<dbReference type="AlphaFoldDB" id="A0A5B7I2A1"/>
<reference evidence="2 3" key="1">
    <citation type="submission" date="2019-05" db="EMBL/GenBank/DDBJ databases">
        <title>Another draft genome of Portunus trituberculatus and its Hox gene families provides insights of decapod evolution.</title>
        <authorList>
            <person name="Jeong J.-H."/>
            <person name="Song I."/>
            <person name="Kim S."/>
            <person name="Choi T."/>
            <person name="Kim D."/>
            <person name="Ryu S."/>
            <person name="Kim W."/>
        </authorList>
    </citation>
    <scope>NUCLEOTIDE SEQUENCE [LARGE SCALE GENOMIC DNA]</scope>
    <source>
        <tissue evidence="2">Muscle</tissue>
    </source>
</reference>
<sequence length="97" mass="11223">MDHSSKRDTAIRGEKGEYEGRRGSVMGQKRRWRKRITERWEARREAGREGQQEDENLSYLRAALEWRRAGEAVRSESAAGRGLVAKYTNRKETDGAL</sequence>
<proteinExistence type="predicted"/>
<organism evidence="2 3">
    <name type="scientific">Portunus trituberculatus</name>
    <name type="common">Swimming crab</name>
    <name type="synonym">Neptunus trituberculatus</name>
    <dbReference type="NCBI Taxonomy" id="210409"/>
    <lineage>
        <taxon>Eukaryota</taxon>
        <taxon>Metazoa</taxon>
        <taxon>Ecdysozoa</taxon>
        <taxon>Arthropoda</taxon>
        <taxon>Crustacea</taxon>
        <taxon>Multicrustacea</taxon>
        <taxon>Malacostraca</taxon>
        <taxon>Eumalacostraca</taxon>
        <taxon>Eucarida</taxon>
        <taxon>Decapoda</taxon>
        <taxon>Pleocyemata</taxon>
        <taxon>Brachyura</taxon>
        <taxon>Eubrachyura</taxon>
        <taxon>Portunoidea</taxon>
        <taxon>Portunidae</taxon>
        <taxon>Portuninae</taxon>
        <taxon>Portunus</taxon>
    </lineage>
</organism>
<name>A0A5B7I2A1_PORTR</name>